<dbReference type="EMBL" id="RCHU01001051">
    <property type="protein sequence ID" value="TKR79515.1"/>
    <property type="molecule type" value="Genomic_DNA"/>
</dbReference>
<dbReference type="SMART" id="SM00368">
    <property type="entry name" value="LRR_RI"/>
    <property type="match status" value="4"/>
</dbReference>
<dbReference type="Pfam" id="PF13516">
    <property type="entry name" value="LRR_6"/>
    <property type="match status" value="2"/>
</dbReference>
<protein>
    <submittedName>
        <fullName evidence="4">Uncharacterized protein</fullName>
    </submittedName>
</protein>
<dbReference type="InterPro" id="IPR032675">
    <property type="entry name" value="LRR_dom_sf"/>
</dbReference>
<dbReference type="PRINTS" id="PR00019">
    <property type="entry name" value="LEURICHRPT"/>
</dbReference>
<evidence type="ECO:0000256" key="1">
    <source>
        <dbReference type="ARBA" id="ARBA00022614"/>
    </source>
</evidence>
<comment type="caution">
    <text evidence="4">The sequence shown here is derived from an EMBL/GenBank/DDBJ whole genome shotgun (WGS) entry which is preliminary data.</text>
</comment>
<dbReference type="PANTHER" id="PTHR48065:SF11">
    <property type="entry name" value="OS11G0213300 PROTEIN"/>
    <property type="match status" value="1"/>
</dbReference>
<evidence type="ECO:0000313" key="4">
    <source>
        <dbReference type="EMBL" id="TKR79515.1"/>
    </source>
</evidence>
<dbReference type="InterPro" id="IPR003591">
    <property type="entry name" value="Leu-rich_rpt_typical-subtyp"/>
</dbReference>
<keyword evidence="1" id="KW-0433">Leucine-rich repeat</keyword>
<feature type="signal peptide" evidence="3">
    <location>
        <begin position="1"/>
        <end position="22"/>
    </location>
</feature>
<dbReference type="PANTHER" id="PTHR48065">
    <property type="entry name" value="OS10G0469600 PROTEIN"/>
    <property type="match status" value="1"/>
</dbReference>
<dbReference type="SMART" id="SM00365">
    <property type="entry name" value="LRR_SD22"/>
    <property type="match status" value="6"/>
</dbReference>
<dbReference type="Gene3D" id="3.80.10.10">
    <property type="entry name" value="Ribonuclease Inhibitor"/>
    <property type="match status" value="1"/>
</dbReference>
<dbReference type="Pfam" id="PF00560">
    <property type="entry name" value="LRR_1"/>
    <property type="match status" value="1"/>
</dbReference>
<proteinExistence type="predicted"/>
<sequence length="377" mass="41727">MGAWMLLALLTLVGDWCGRCYGCLEEEGIGLLEIKALIDPNSIYMGDQSYDLPIKHLHWVEYSSNCCEWSGIECDNTTGRVIRLSLQHARDQRLGDWVLNASLFLPFKELQSLDLGYNGLVGCSENEGRFNASVLLSCFDVSLPGFEVLPSKLEVLDLSENRFNDDKGILSCFNGFSSLKSLDLSYNEVTGSASVRLFPSNMLNFEKHHAGLKVLSSRLNNLENLYLIGNQCNDSIFSSITGFSSLKSLDLSYNEVTRSGLKVLSSRLKKLENLDLSSNQCNDSIFSSLTGFSSLKSLDLSDNQLTGSGLKVLSSRLKKLENLYLRDNQFNDSIFSSLTGFSSLKSLDLSDNQLTGSSTGINSKLHSLKKIEDFIST</sequence>
<dbReference type="AlphaFoldDB" id="A0A4V6A2L3"/>
<dbReference type="SUPFAM" id="SSF52047">
    <property type="entry name" value="RNI-like"/>
    <property type="match status" value="1"/>
</dbReference>
<dbReference type="InterPro" id="IPR001611">
    <property type="entry name" value="Leu-rich_rpt"/>
</dbReference>
<gene>
    <name evidence="4" type="ORF">D5086_0000271750</name>
</gene>
<evidence type="ECO:0000256" key="3">
    <source>
        <dbReference type="SAM" id="SignalP"/>
    </source>
</evidence>
<dbReference type="STRING" id="43335.A0A4V6A2L3"/>
<reference evidence="4" key="1">
    <citation type="submission" date="2018-10" db="EMBL/GenBank/DDBJ databases">
        <title>Population genomic analysis revealed the cold adaptation of white poplar.</title>
        <authorList>
            <person name="Liu Y.-J."/>
        </authorList>
    </citation>
    <scope>NUCLEOTIDE SEQUENCE [LARGE SCALE GENOMIC DNA]</scope>
    <source>
        <strain evidence="4">PAL-ZL1</strain>
    </source>
</reference>
<evidence type="ECO:0000256" key="2">
    <source>
        <dbReference type="ARBA" id="ARBA00022737"/>
    </source>
</evidence>
<dbReference type="SMART" id="SM00369">
    <property type="entry name" value="LRR_TYP"/>
    <property type="match status" value="5"/>
</dbReference>
<name>A0A4V6A2L3_POPAL</name>
<keyword evidence="3" id="KW-0732">Signal</keyword>
<keyword evidence="2" id="KW-0677">Repeat</keyword>
<feature type="chain" id="PRO_5020708332" evidence="3">
    <location>
        <begin position="23"/>
        <end position="377"/>
    </location>
</feature>
<accession>A0A4V6A2L3</accession>
<organism evidence="4">
    <name type="scientific">Populus alba</name>
    <name type="common">White poplar</name>
    <dbReference type="NCBI Taxonomy" id="43335"/>
    <lineage>
        <taxon>Eukaryota</taxon>
        <taxon>Viridiplantae</taxon>
        <taxon>Streptophyta</taxon>
        <taxon>Embryophyta</taxon>
        <taxon>Tracheophyta</taxon>
        <taxon>Spermatophyta</taxon>
        <taxon>Magnoliopsida</taxon>
        <taxon>eudicotyledons</taxon>
        <taxon>Gunneridae</taxon>
        <taxon>Pentapetalae</taxon>
        <taxon>rosids</taxon>
        <taxon>fabids</taxon>
        <taxon>Malpighiales</taxon>
        <taxon>Salicaceae</taxon>
        <taxon>Saliceae</taxon>
        <taxon>Populus</taxon>
    </lineage>
</organism>
<dbReference type="Pfam" id="PF13855">
    <property type="entry name" value="LRR_8"/>
    <property type="match status" value="1"/>
</dbReference>
<dbReference type="PROSITE" id="PS51450">
    <property type="entry name" value="LRR"/>
    <property type="match status" value="1"/>
</dbReference>